<dbReference type="PANTHER" id="PTHR30427:SF1">
    <property type="entry name" value="TRANSCRIPTIONAL ACTIVATOR PROTEIN LYSR"/>
    <property type="match status" value="1"/>
</dbReference>
<evidence type="ECO:0000256" key="2">
    <source>
        <dbReference type="ARBA" id="ARBA00023015"/>
    </source>
</evidence>
<name>A0A2V3U003_9HYPH</name>
<dbReference type="PRINTS" id="PR00039">
    <property type="entry name" value="HTHLYSR"/>
</dbReference>
<keyword evidence="4" id="KW-0804">Transcription</keyword>
<dbReference type="SUPFAM" id="SSF46785">
    <property type="entry name" value="Winged helix' DNA-binding domain"/>
    <property type="match status" value="1"/>
</dbReference>
<evidence type="ECO:0000256" key="4">
    <source>
        <dbReference type="ARBA" id="ARBA00023163"/>
    </source>
</evidence>
<sequence length="301" mass="32743">MNFRQIEAFCALMACGTASRAADILNVTQPAISRSIAELEREVGFPLFTRERRRMIPTPEGQMLYRESEDAFAGIERIRMTAARIRNLGSGDLRIASLPALGDTLAPRAVKLFQEANPHVPVTLRVVGSSSVRELILSGEYHIGIVSNEIDLRGVERQLFERYAAVCVMTASHPLTAKGLITAEDLAGQAFVLPSPEDASRIKIDQIFGHRNIRLRVVAEAYSSATVCALVCEGVGIGIVNPLAAEKYIRSGLVVRPFLPEVVLMTSLIYPLGLQNSIISRQFSDVLRSVSKGIAPSGDAV</sequence>
<gene>
    <name evidence="6" type="ORF">C7450_110243</name>
</gene>
<evidence type="ECO:0000256" key="1">
    <source>
        <dbReference type="ARBA" id="ARBA00009437"/>
    </source>
</evidence>
<dbReference type="Gene3D" id="3.40.190.290">
    <property type="match status" value="1"/>
</dbReference>
<reference evidence="6 7" key="1">
    <citation type="submission" date="2018-05" db="EMBL/GenBank/DDBJ databases">
        <title>Genomic Encyclopedia of Type Strains, Phase IV (KMG-IV): sequencing the most valuable type-strain genomes for metagenomic binning, comparative biology and taxonomic classification.</title>
        <authorList>
            <person name="Goeker M."/>
        </authorList>
    </citation>
    <scope>NUCLEOTIDE SEQUENCE [LARGE SCALE GENOMIC DNA]</scope>
    <source>
        <strain evidence="6 7">DSM 6462</strain>
    </source>
</reference>
<evidence type="ECO:0000259" key="5">
    <source>
        <dbReference type="PROSITE" id="PS50931"/>
    </source>
</evidence>
<dbReference type="GO" id="GO:0043565">
    <property type="term" value="F:sequence-specific DNA binding"/>
    <property type="evidence" value="ECO:0007669"/>
    <property type="project" value="TreeGrafter"/>
</dbReference>
<keyword evidence="7" id="KW-1185">Reference proteome</keyword>
<dbReference type="EMBL" id="QJJK01000010">
    <property type="protein sequence ID" value="PXW55304.1"/>
    <property type="molecule type" value="Genomic_DNA"/>
</dbReference>
<evidence type="ECO:0000313" key="6">
    <source>
        <dbReference type="EMBL" id="PXW55304.1"/>
    </source>
</evidence>
<dbReference type="GO" id="GO:0010628">
    <property type="term" value="P:positive regulation of gene expression"/>
    <property type="evidence" value="ECO:0007669"/>
    <property type="project" value="TreeGrafter"/>
</dbReference>
<evidence type="ECO:0000256" key="3">
    <source>
        <dbReference type="ARBA" id="ARBA00023125"/>
    </source>
</evidence>
<comment type="caution">
    <text evidence="6">The sequence shown here is derived from an EMBL/GenBank/DDBJ whole genome shotgun (WGS) entry which is preliminary data.</text>
</comment>
<dbReference type="InterPro" id="IPR036390">
    <property type="entry name" value="WH_DNA-bd_sf"/>
</dbReference>
<dbReference type="PANTHER" id="PTHR30427">
    <property type="entry name" value="TRANSCRIPTIONAL ACTIVATOR PROTEIN LYSR"/>
    <property type="match status" value="1"/>
</dbReference>
<dbReference type="Proteomes" id="UP000248021">
    <property type="component" value="Unassembled WGS sequence"/>
</dbReference>
<organism evidence="6 7">
    <name type="scientific">Chelatococcus asaccharovorans</name>
    <dbReference type="NCBI Taxonomy" id="28210"/>
    <lineage>
        <taxon>Bacteria</taxon>
        <taxon>Pseudomonadati</taxon>
        <taxon>Pseudomonadota</taxon>
        <taxon>Alphaproteobacteria</taxon>
        <taxon>Hyphomicrobiales</taxon>
        <taxon>Chelatococcaceae</taxon>
        <taxon>Chelatococcus</taxon>
    </lineage>
</organism>
<proteinExistence type="inferred from homology"/>
<dbReference type="InterPro" id="IPR036388">
    <property type="entry name" value="WH-like_DNA-bd_sf"/>
</dbReference>
<dbReference type="Pfam" id="PF00126">
    <property type="entry name" value="HTH_1"/>
    <property type="match status" value="1"/>
</dbReference>
<dbReference type="Pfam" id="PF03466">
    <property type="entry name" value="LysR_substrate"/>
    <property type="match status" value="1"/>
</dbReference>
<dbReference type="InterPro" id="IPR000847">
    <property type="entry name" value="LysR_HTH_N"/>
</dbReference>
<keyword evidence="2" id="KW-0805">Transcription regulation</keyword>
<evidence type="ECO:0000313" key="7">
    <source>
        <dbReference type="Proteomes" id="UP000248021"/>
    </source>
</evidence>
<dbReference type="Gene3D" id="1.10.10.10">
    <property type="entry name" value="Winged helix-like DNA-binding domain superfamily/Winged helix DNA-binding domain"/>
    <property type="match status" value="1"/>
</dbReference>
<dbReference type="AlphaFoldDB" id="A0A2V3U003"/>
<dbReference type="InterPro" id="IPR005119">
    <property type="entry name" value="LysR_subst-bd"/>
</dbReference>
<comment type="similarity">
    <text evidence="1">Belongs to the LysR transcriptional regulatory family.</text>
</comment>
<accession>A0A2V3U003</accession>
<dbReference type="FunFam" id="1.10.10.10:FF:000001">
    <property type="entry name" value="LysR family transcriptional regulator"/>
    <property type="match status" value="1"/>
</dbReference>
<keyword evidence="3 6" id="KW-0238">DNA-binding</keyword>
<dbReference type="RefSeq" id="WP_110376892.1">
    <property type="nucleotide sequence ID" value="NZ_JAHBRY010000003.1"/>
</dbReference>
<feature type="domain" description="HTH lysR-type" evidence="5">
    <location>
        <begin position="1"/>
        <end position="58"/>
    </location>
</feature>
<dbReference type="SUPFAM" id="SSF53850">
    <property type="entry name" value="Periplasmic binding protein-like II"/>
    <property type="match status" value="1"/>
</dbReference>
<dbReference type="GO" id="GO:0003700">
    <property type="term" value="F:DNA-binding transcription factor activity"/>
    <property type="evidence" value="ECO:0007669"/>
    <property type="project" value="InterPro"/>
</dbReference>
<dbReference type="PROSITE" id="PS50931">
    <property type="entry name" value="HTH_LYSR"/>
    <property type="match status" value="1"/>
</dbReference>
<protein>
    <submittedName>
        <fullName evidence="6">DNA-binding transcriptional LysR family regulator</fullName>
    </submittedName>
</protein>
<dbReference type="OrthoDB" id="7260751at2"/>